<dbReference type="EMBL" id="UYRT01100514">
    <property type="protein sequence ID" value="VDN42583.1"/>
    <property type="molecule type" value="Genomic_DNA"/>
</dbReference>
<evidence type="ECO:0000256" key="1">
    <source>
        <dbReference type="ARBA" id="ARBA00004123"/>
    </source>
</evidence>
<evidence type="ECO:0000313" key="10">
    <source>
        <dbReference type="WBParaSite" id="GPUH_0002427001-mRNA-1"/>
    </source>
</evidence>
<feature type="coiled-coil region" evidence="5">
    <location>
        <begin position="59"/>
        <end position="86"/>
    </location>
</feature>
<keyword evidence="9" id="KW-1185">Reference proteome</keyword>
<sequence>MSDAIIVRISAGAPSTPETQRIVAGYFAAWQGIQGFPPEHFGEVKLSKVKKAVLTYHANSERERKKDELRNERMRMQKLMQEDEEGYRQLLDEKKDKRLVFLLQQTDEYVESLTGLVKQHQATEKRRKRKERREQRAKEKLQEGNESSEIRLHIRDVATGEMLPEEEMPKLEDVDSWLEAHPGYEVKNCFFDS</sequence>
<dbReference type="AlphaFoldDB" id="A0A183ETE9"/>
<feature type="compositionally biased region" description="Basic and acidic residues" evidence="6">
    <location>
        <begin position="132"/>
        <end position="147"/>
    </location>
</feature>
<dbReference type="Pfam" id="PF07533">
    <property type="entry name" value="BRK"/>
    <property type="match status" value="1"/>
</dbReference>
<evidence type="ECO:0000313" key="9">
    <source>
        <dbReference type="Proteomes" id="UP000271098"/>
    </source>
</evidence>
<comment type="subcellular location">
    <subcellularLocation>
        <location evidence="1">Nucleus</location>
    </subcellularLocation>
</comment>
<dbReference type="Gene3D" id="1.20.5.170">
    <property type="match status" value="1"/>
</dbReference>
<evidence type="ECO:0000313" key="8">
    <source>
        <dbReference type="EMBL" id="VDN42583.1"/>
    </source>
</evidence>
<evidence type="ECO:0000256" key="5">
    <source>
        <dbReference type="SAM" id="Coils"/>
    </source>
</evidence>
<keyword evidence="2" id="KW-0805">Transcription regulation</keyword>
<dbReference type="OrthoDB" id="5859120at2759"/>
<name>A0A183ETE9_9BILA</name>
<keyword evidence="5" id="KW-0175">Coiled coil</keyword>
<evidence type="ECO:0000256" key="2">
    <source>
        <dbReference type="ARBA" id="ARBA00023015"/>
    </source>
</evidence>
<keyword evidence="3" id="KW-0804">Transcription</keyword>
<evidence type="ECO:0000259" key="7">
    <source>
        <dbReference type="Pfam" id="PF07533"/>
    </source>
</evidence>
<evidence type="ECO:0000256" key="4">
    <source>
        <dbReference type="ARBA" id="ARBA00023242"/>
    </source>
</evidence>
<evidence type="ECO:0000256" key="6">
    <source>
        <dbReference type="SAM" id="MobiDB-lite"/>
    </source>
</evidence>
<accession>A0A183ETE9</accession>
<gene>
    <name evidence="8" type="ORF">GPUH_LOCUS24241</name>
</gene>
<proteinExistence type="predicted"/>
<evidence type="ECO:0000256" key="3">
    <source>
        <dbReference type="ARBA" id="ARBA00023163"/>
    </source>
</evidence>
<dbReference type="GO" id="GO:0005634">
    <property type="term" value="C:nucleus"/>
    <property type="evidence" value="ECO:0007669"/>
    <property type="project" value="UniProtKB-SubCell"/>
</dbReference>
<feature type="region of interest" description="Disordered" evidence="6">
    <location>
        <begin position="120"/>
        <end position="147"/>
    </location>
</feature>
<reference evidence="8 9" key="2">
    <citation type="submission" date="2018-11" db="EMBL/GenBank/DDBJ databases">
        <authorList>
            <consortium name="Pathogen Informatics"/>
        </authorList>
    </citation>
    <scope>NUCLEOTIDE SEQUENCE [LARGE SCALE GENOMIC DNA]</scope>
</reference>
<dbReference type="InterPro" id="IPR037259">
    <property type="entry name" value="BRK_sf"/>
</dbReference>
<protein>
    <submittedName>
        <fullName evidence="10">BRK domain-containing protein</fullName>
    </submittedName>
</protein>
<dbReference type="InterPro" id="IPR006576">
    <property type="entry name" value="BRK_domain"/>
</dbReference>
<dbReference type="WBParaSite" id="GPUH_0002427001-mRNA-1">
    <property type="protein sequence ID" value="GPUH_0002427001-mRNA-1"/>
    <property type="gene ID" value="GPUH_0002427001"/>
</dbReference>
<dbReference type="Gene3D" id="3.40.5.120">
    <property type="match status" value="1"/>
</dbReference>
<feature type="domain" description="BRK" evidence="7">
    <location>
        <begin position="149"/>
        <end position="186"/>
    </location>
</feature>
<keyword evidence="4" id="KW-0539">Nucleus</keyword>
<dbReference type="SUPFAM" id="SSF160481">
    <property type="entry name" value="BRK domain-like"/>
    <property type="match status" value="1"/>
</dbReference>
<dbReference type="Proteomes" id="UP000271098">
    <property type="component" value="Unassembled WGS sequence"/>
</dbReference>
<organism evidence="10">
    <name type="scientific">Gongylonema pulchrum</name>
    <dbReference type="NCBI Taxonomy" id="637853"/>
    <lineage>
        <taxon>Eukaryota</taxon>
        <taxon>Metazoa</taxon>
        <taxon>Ecdysozoa</taxon>
        <taxon>Nematoda</taxon>
        <taxon>Chromadorea</taxon>
        <taxon>Rhabditida</taxon>
        <taxon>Spirurina</taxon>
        <taxon>Spiruromorpha</taxon>
        <taxon>Spiruroidea</taxon>
        <taxon>Gongylonematidae</taxon>
        <taxon>Gongylonema</taxon>
    </lineage>
</organism>
<reference evidence="10" key="1">
    <citation type="submission" date="2016-06" db="UniProtKB">
        <authorList>
            <consortium name="WormBaseParasite"/>
        </authorList>
    </citation>
    <scope>IDENTIFICATION</scope>
</reference>